<evidence type="ECO:0000313" key="2">
    <source>
        <dbReference type="Proteomes" id="UP000002698"/>
    </source>
</evidence>
<dbReference type="Proteomes" id="UP000002698">
    <property type="component" value="Chromosome"/>
</dbReference>
<keyword evidence="2" id="KW-1185">Reference proteome</keyword>
<dbReference type="InterPro" id="IPR053463">
    <property type="entry name" value="Brz_Regulator"/>
</dbReference>
<protein>
    <submittedName>
        <fullName evidence="1">Uncharacterized protein</fullName>
    </submittedName>
</protein>
<dbReference type="STRING" id="348780.NP_2566A"/>
<proteinExistence type="predicted"/>
<gene>
    <name evidence="1" type="ordered locus">NP_2566A</name>
</gene>
<accession>A0A1U7EWA5</accession>
<dbReference type="KEGG" id="nph:NP_2566A"/>
<dbReference type="GeneID" id="41345089"/>
<dbReference type="RefSeq" id="WP_011322999.1">
    <property type="nucleotide sequence ID" value="NC_007426.1"/>
</dbReference>
<sequence>MPSATVACPYCETDNTVTVPDGVDIKKVVKSYRTGIRGDKNVSEAECAGGHHFGVKYRSK</sequence>
<evidence type="ECO:0000313" key="1">
    <source>
        <dbReference type="EMBL" id="CAI49374.1"/>
    </source>
</evidence>
<dbReference type="EMBL" id="CR936257">
    <property type="protein sequence ID" value="CAI49374.1"/>
    <property type="molecule type" value="Genomic_DNA"/>
</dbReference>
<dbReference type="AlphaFoldDB" id="A0A1U7EWA5"/>
<name>A0A1U7EWA5_NATPD</name>
<reference evidence="1 2" key="1">
    <citation type="journal article" date="2005" name="Genome Res.">
        <title>Living with two extremes: conclusions from the genome sequence of Natronomonas pharaonis.</title>
        <authorList>
            <person name="Falb M."/>
            <person name="Pfeiffer F."/>
            <person name="Palm P."/>
            <person name="Rodewald K."/>
            <person name="Hickmann V."/>
            <person name="Tittor J."/>
            <person name="Oesterhelt D."/>
        </authorList>
    </citation>
    <scope>NUCLEOTIDE SEQUENCE [LARGE SCALE GENOMIC DNA]</scope>
    <source>
        <strain evidence="2">ATCC 35678 / DSM 2160 / CIP 103997 / JCM 8858 / NBRC 14720 / NCIMB 2260 / Gabara</strain>
    </source>
</reference>
<dbReference type="Pfam" id="PF23454">
    <property type="entry name" value="Zn_ribbon_Brz"/>
    <property type="match status" value="1"/>
</dbReference>
<dbReference type="EnsemblBacteria" id="CAI49374">
    <property type="protein sequence ID" value="CAI49374"/>
    <property type="gene ID" value="NP_2566A"/>
</dbReference>
<organism evidence="1 2">
    <name type="scientific">Natronomonas pharaonis (strain ATCC 35678 / DSM 2160 / CIP 103997 / JCM 8858 / NBRC 14720 / NCIMB 2260 / Gabara)</name>
    <name type="common">Halobacterium pharaonis</name>
    <dbReference type="NCBI Taxonomy" id="348780"/>
    <lineage>
        <taxon>Archaea</taxon>
        <taxon>Methanobacteriati</taxon>
        <taxon>Methanobacteriota</taxon>
        <taxon>Stenosarchaea group</taxon>
        <taxon>Halobacteria</taxon>
        <taxon>Halobacteriales</taxon>
        <taxon>Natronomonadaceae</taxon>
        <taxon>Natronomonas</taxon>
    </lineage>
</organism>
<dbReference type="HOGENOM" id="CLU_2930291_0_0_2"/>